<proteinExistence type="predicted"/>
<protein>
    <submittedName>
        <fullName evidence="1">Uncharacterized protein</fullName>
    </submittedName>
</protein>
<gene>
    <name evidence="1" type="ORF">MERR_LOCUS23722</name>
</gene>
<accession>A0A6D2J926</accession>
<name>A0A6D2J926_9BRAS</name>
<evidence type="ECO:0000313" key="2">
    <source>
        <dbReference type="Proteomes" id="UP000467841"/>
    </source>
</evidence>
<dbReference type="Proteomes" id="UP000467841">
    <property type="component" value="Unassembled WGS sequence"/>
</dbReference>
<comment type="caution">
    <text evidence="1">The sequence shown here is derived from an EMBL/GenBank/DDBJ whole genome shotgun (WGS) entry which is preliminary data.</text>
</comment>
<sequence length="166" mass="18745">MDEEVQEKQLLAEEEDGMEQLVAEEGLEAEQLVPEESLAIPTGPITRSRTKALNQAIGKVLSALNQQEHKPTTLIILSLVVRNMNTLEAVLEFSFRWNSSIANRSISQTIQSFIIGFLVIRSTPSLTFIVDLFQGRIKWYQSPLKLSDLDLYVFDCSSSKSENRRS</sequence>
<reference evidence="1" key="1">
    <citation type="submission" date="2020-01" db="EMBL/GenBank/DDBJ databases">
        <authorList>
            <person name="Mishra B."/>
        </authorList>
    </citation>
    <scope>NUCLEOTIDE SEQUENCE [LARGE SCALE GENOMIC DNA]</scope>
</reference>
<dbReference type="AlphaFoldDB" id="A0A6D2J926"/>
<dbReference type="EMBL" id="CACVBM020001163">
    <property type="protein sequence ID" value="CAA7036487.1"/>
    <property type="molecule type" value="Genomic_DNA"/>
</dbReference>
<organism evidence="1 2">
    <name type="scientific">Microthlaspi erraticum</name>
    <dbReference type="NCBI Taxonomy" id="1685480"/>
    <lineage>
        <taxon>Eukaryota</taxon>
        <taxon>Viridiplantae</taxon>
        <taxon>Streptophyta</taxon>
        <taxon>Embryophyta</taxon>
        <taxon>Tracheophyta</taxon>
        <taxon>Spermatophyta</taxon>
        <taxon>Magnoliopsida</taxon>
        <taxon>eudicotyledons</taxon>
        <taxon>Gunneridae</taxon>
        <taxon>Pentapetalae</taxon>
        <taxon>rosids</taxon>
        <taxon>malvids</taxon>
        <taxon>Brassicales</taxon>
        <taxon>Brassicaceae</taxon>
        <taxon>Coluteocarpeae</taxon>
        <taxon>Microthlaspi</taxon>
    </lineage>
</organism>
<keyword evidence="2" id="KW-1185">Reference proteome</keyword>
<evidence type="ECO:0000313" key="1">
    <source>
        <dbReference type="EMBL" id="CAA7036487.1"/>
    </source>
</evidence>